<dbReference type="Pfam" id="PF14430">
    <property type="entry name" value="Imm1"/>
    <property type="match status" value="1"/>
</dbReference>
<dbReference type="InterPro" id="IPR025680">
    <property type="entry name" value="DddI"/>
</dbReference>
<comment type="caution">
    <text evidence="1">The sequence shown here is derived from an EMBL/GenBank/DDBJ whole genome shotgun (WGS) entry which is preliminary data.</text>
</comment>
<sequence>MSNPLSQDESGPREPSAEVFARLADVPLESIDKLIETTESAYTDLNKVRGHPYWGDLVLQQSAALRALNEARDGLDGLRAEAIGARNTELGITVTTAVIDGKTHCAERDDEKPSLVDRLLRPEQPGRAGHLYVWDRPYDNDRSGGPYQQIRVVTAAEEELGVLNYTEETEEGELLSWHTYTPRPPDGAPVLRFDAGSPLAFPRDAVLPLPELRAALSEFTRTGLRPESVQWQRARWGD</sequence>
<name>A0A368VN16_9ACTN</name>
<keyword evidence="2" id="KW-1185">Reference proteome</keyword>
<dbReference type="AlphaFoldDB" id="A0A368VN16"/>
<proteinExistence type="predicted"/>
<dbReference type="Proteomes" id="UP000253495">
    <property type="component" value="Unassembled WGS sequence"/>
</dbReference>
<protein>
    <submittedName>
        <fullName evidence="1">Immunity protein Imm1 of predicted polymorphic toxin system</fullName>
    </submittedName>
</protein>
<evidence type="ECO:0000313" key="1">
    <source>
        <dbReference type="EMBL" id="RCW40432.1"/>
    </source>
</evidence>
<dbReference type="OrthoDB" id="5186484at2"/>
<evidence type="ECO:0000313" key="2">
    <source>
        <dbReference type="Proteomes" id="UP000253495"/>
    </source>
</evidence>
<accession>A0A368VN16</accession>
<gene>
    <name evidence="1" type="ORF">DFQ14_11181</name>
</gene>
<dbReference type="EMBL" id="QPJC01000011">
    <property type="protein sequence ID" value="RCW40432.1"/>
    <property type="molecule type" value="Genomic_DNA"/>
</dbReference>
<organism evidence="1 2">
    <name type="scientific">Halopolyspora algeriensis</name>
    <dbReference type="NCBI Taxonomy" id="1500506"/>
    <lineage>
        <taxon>Bacteria</taxon>
        <taxon>Bacillati</taxon>
        <taxon>Actinomycetota</taxon>
        <taxon>Actinomycetes</taxon>
        <taxon>Actinomycetes incertae sedis</taxon>
        <taxon>Halopolyspora</taxon>
    </lineage>
</organism>
<reference evidence="1 2" key="1">
    <citation type="submission" date="2018-07" db="EMBL/GenBank/DDBJ databases">
        <title>Genomic Encyclopedia of Type Strains, Phase III (KMG-III): the genomes of soil and plant-associated and newly described type strains.</title>
        <authorList>
            <person name="Whitman W."/>
        </authorList>
    </citation>
    <scope>NUCLEOTIDE SEQUENCE [LARGE SCALE GENOMIC DNA]</scope>
    <source>
        <strain evidence="1 2">CECT 8575</strain>
    </source>
</reference>